<dbReference type="EMBL" id="JAODUP010000163">
    <property type="protein sequence ID" value="KAK2158826.1"/>
    <property type="molecule type" value="Genomic_DNA"/>
</dbReference>
<dbReference type="Gene3D" id="3.60.10.10">
    <property type="entry name" value="Endonuclease/exonuclease/phosphatase"/>
    <property type="match status" value="1"/>
</dbReference>
<sequence length="132" mass="15164">LATRNNSNSSKGGVGVYIKDILKYKKRHNLCIFIPNIFQLIFLELNMGHKTLIVGTIYRPNSYPNTDIDIFIQTVKDLQQLLAAENKETYLIGDKNIDLVKCSNHLKTGEYLESIFSHGFLPLIIIFRLMYV</sequence>
<dbReference type="Proteomes" id="UP001208570">
    <property type="component" value="Unassembled WGS sequence"/>
</dbReference>
<dbReference type="InterPro" id="IPR036691">
    <property type="entry name" value="Endo/exonu/phosph_ase_sf"/>
</dbReference>
<proteinExistence type="predicted"/>
<protein>
    <submittedName>
        <fullName evidence="1">Uncharacterized protein</fullName>
    </submittedName>
</protein>
<accession>A0AAD9JTW1</accession>
<gene>
    <name evidence="1" type="ORF">LSH36_163g04008</name>
</gene>
<feature type="non-terminal residue" evidence="1">
    <location>
        <position position="1"/>
    </location>
</feature>
<dbReference type="AlphaFoldDB" id="A0AAD9JTW1"/>
<keyword evidence="2" id="KW-1185">Reference proteome</keyword>
<name>A0AAD9JTW1_9ANNE</name>
<organism evidence="1 2">
    <name type="scientific">Paralvinella palmiformis</name>
    <dbReference type="NCBI Taxonomy" id="53620"/>
    <lineage>
        <taxon>Eukaryota</taxon>
        <taxon>Metazoa</taxon>
        <taxon>Spiralia</taxon>
        <taxon>Lophotrochozoa</taxon>
        <taxon>Annelida</taxon>
        <taxon>Polychaeta</taxon>
        <taxon>Sedentaria</taxon>
        <taxon>Canalipalpata</taxon>
        <taxon>Terebellida</taxon>
        <taxon>Terebelliformia</taxon>
        <taxon>Alvinellidae</taxon>
        <taxon>Paralvinella</taxon>
    </lineage>
</organism>
<evidence type="ECO:0000313" key="2">
    <source>
        <dbReference type="Proteomes" id="UP001208570"/>
    </source>
</evidence>
<reference evidence="1" key="1">
    <citation type="journal article" date="2023" name="Mol. Biol. Evol.">
        <title>Third-Generation Sequencing Reveals the Adaptive Role of the Epigenome in Three Deep-Sea Polychaetes.</title>
        <authorList>
            <person name="Perez M."/>
            <person name="Aroh O."/>
            <person name="Sun Y."/>
            <person name="Lan Y."/>
            <person name="Juniper S.K."/>
            <person name="Young C.R."/>
            <person name="Angers B."/>
            <person name="Qian P.Y."/>
        </authorList>
    </citation>
    <scope>NUCLEOTIDE SEQUENCE</scope>
    <source>
        <strain evidence="1">P08H-3</strain>
    </source>
</reference>
<evidence type="ECO:0000313" key="1">
    <source>
        <dbReference type="EMBL" id="KAK2158826.1"/>
    </source>
</evidence>
<comment type="caution">
    <text evidence="1">The sequence shown here is derived from an EMBL/GenBank/DDBJ whole genome shotgun (WGS) entry which is preliminary data.</text>
</comment>